<dbReference type="RefSeq" id="WP_085802106.1">
    <property type="nucleotide sequence ID" value="NZ_FWXB01000022.1"/>
</dbReference>
<evidence type="ECO:0008006" key="4">
    <source>
        <dbReference type="Google" id="ProtNLM"/>
    </source>
</evidence>
<evidence type="ECO:0000256" key="1">
    <source>
        <dbReference type="SAM" id="SignalP"/>
    </source>
</evidence>
<evidence type="ECO:0000313" key="2">
    <source>
        <dbReference type="EMBL" id="SMC14193.1"/>
    </source>
</evidence>
<dbReference type="AlphaFoldDB" id="A0A1X7BX47"/>
<dbReference type="Proteomes" id="UP000193224">
    <property type="component" value="Unassembled WGS sequence"/>
</dbReference>
<name>A0A1X7BX47_9RHOB</name>
<accession>A0A1X7BX47</accession>
<proteinExistence type="predicted"/>
<keyword evidence="1" id="KW-0732">Signal</keyword>
<sequence length="175" mass="18540">MSKRKTIARHLSLICVATALSACALPKTDVVARLGADPVTSGGTYTSGGGLTVAVDLREWQGQTLVCGVWAKSRQQSVLTARAEHQVLGSGAVFLGQERFLSNLLYMRQVDPAPSYGGREANCANTGRAWQSSYATLRPTIRIPRQVVANESDGLLVLGGPIVRFRQTGPGAGDS</sequence>
<feature type="chain" id="PRO_5013344444" description="Lipoprotein" evidence="1">
    <location>
        <begin position="25"/>
        <end position="175"/>
    </location>
</feature>
<reference evidence="2 3" key="1">
    <citation type="submission" date="2017-03" db="EMBL/GenBank/DDBJ databases">
        <authorList>
            <person name="Afonso C.L."/>
            <person name="Miller P.J."/>
            <person name="Scott M.A."/>
            <person name="Spackman E."/>
            <person name="Goraichik I."/>
            <person name="Dimitrov K.M."/>
            <person name="Suarez D.L."/>
            <person name="Swayne D.E."/>
        </authorList>
    </citation>
    <scope>NUCLEOTIDE SEQUENCE [LARGE SCALE GENOMIC DNA]</scope>
    <source>
        <strain evidence="2 3">CECT 7745</strain>
    </source>
</reference>
<dbReference type="PROSITE" id="PS51257">
    <property type="entry name" value="PROKAR_LIPOPROTEIN"/>
    <property type="match status" value="1"/>
</dbReference>
<dbReference type="EMBL" id="FWXB01000022">
    <property type="protein sequence ID" value="SMC14193.1"/>
    <property type="molecule type" value="Genomic_DNA"/>
</dbReference>
<evidence type="ECO:0000313" key="3">
    <source>
        <dbReference type="Proteomes" id="UP000193224"/>
    </source>
</evidence>
<gene>
    <name evidence="2" type="ORF">ROA7745_04058</name>
</gene>
<protein>
    <recommendedName>
        <fullName evidence="4">Lipoprotein</fullName>
    </recommendedName>
</protein>
<organism evidence="2 3">
    <name type="scientific">Roseovarius aestuarii</name>
    <dbReference type="NCBI Taxonomy" id="475083"/>
    <lineage>
        <taxon>Bacteria</taxon>
        <taxon>Pseudomonadati</taxon>
        <taxon>Pseudomonadota</taxon>
        <taxon>Alphaproteobacteria</taxon>
        <taxon>Rhodobacterales</taxon>
        <taxon>Roseobacteraceae</taxon>
        <taxon>Roseovarius</taxon>
    </lineage>
</organism>
<keyword evidence="3" id="KW-1185">Reference proteome</keyword>
<feature type="signal peptide" evidence="1">
    <location>
        <begin position="1"/>
        <end position="24"/>
    </location>
</feature>